<dbReference type="SUPFAM" id="SSF53335">
    <property type="entry name" value="S-adenosyl-L-methionine-dependent methyltransferases"/>
    <property type="match status" value="1"/>
</dbReference>
<dbReference type="OrthoDB" id="2410195at2759"/>
<dbReference type="Pfam" id="PF00891">
    <property type="entry name" value="Methyltransf_2"/>
    <property type="match status" value="1"/>
</dbReference>
<evidence type="ECO:0000259" key="5">
    <source>
        <dbReference type="Pfam" id="PF00891"/>
    </source>
</evidence>
<dbReference type="Proteomes" id="UP000070700">
    <property type="component" value="Unassembled WGS sequence"/>
</dbReference>
<reference evidence="7 8" key="1">
    <citation type="submission" date="2015-10" db="EMBL/GenBank/DDBJ databases">
        <title>Full genome of DAOMC 229536 Phialocephala scopiformis, a fungal endophyte of spruce producing the potent anti-insectan compound rugulosin.</title>
        <authorList>
            <consortium name="DOE Joint Genome Institute"/>
            <person name="Walker A.K."/>
            <person name="Frasz S.L."/>
            <person name="Seifert K.A."/>
            <person name="Miller J.D."/>
            <person name="Mondo S.J."/>
            <person name="Labutti K."/>
            <person name="Lipzen A."/>
            <person name="Dockter R."/>
            <person name="Kennedy M."/>
            <person name="Grigoriev I.V."/>
            <person name="Spatafora J.W."/>
        </authorList>
    </citation>
    <scope>NUCLEOTIDE SEQUENCE [LARGE SCALE GENOMIC DNA]</scope>
    <source>
        <strain evidence="7 8">CBS 120377</strain>
    </source>
</reference>
<dbReference type="PANTHER" id="PTHR43712:SF1">
    <property type="entry name" value="HYPOTHETICAL O-METHYLTRANSFERASE (EUROFUNG)-RELATED"/>
    <property type="match status" value="1"/>
</dbReference>
<accession>A0A194WVI4</accession>
<dbReference type="InterPro" id="IPR001077">
    <property type="entry name" value="COMT_C"/>
</dbReference>
<feature type="domain" description="O-methyltransferase C-terminal" evidence="5">
    <location>
        <begin position="124"/>
        <end position="332"/>
    </location>
</feature>
<protein>
    <submittedName>
        <fullName evidence="7">S-adenosyl-L-methionine-dependent methyltransferase</fullName>
    </submittedName>
</protein>
<dbReference type="SUPFAM" id="SSF46785">
    <property type="entry name" value="Winged helix' DNA-binding domain"/>
    <property type="match status" value="1"/>
</dbReference>
<dbReference type="AlphaFoldDB" id="A0A194WVI4"/>
<feature type="domain" description="O-methyltransferase dimerisation" evidence="6">
    <location>
        <begin position="12"/>
        <end position="83"/>
    </location>
</feature>
<dbReference type="InParanoid" id="A0A194WVI4"/>
<organism evidence="7 8">
    <name type="scientific">Mollisia scopiformis</name>
    <name type="common">Conifer needle endophyte fungus</name>
    <name type="synonym">Phialocephala scopiformis</name>
    <dbReference type="NCBI Taxonomy" id="149040"/>
    <lineage>
        <taxon>Eukaryota</taxon>
        <taxon>Fungi</taxon>
        <taxon>Dikarya</taxon>
        <taxon>Ascomycota</taxon>
        <taxon>Pezizomycotina</taxon>
        <taxon>Leotiomycetes</taxon>
        <taxon>Helotiales</taxon>
        <taxon>Mollisiaceae</taxon>
        <taxon>Mollisia</taxon>
    </lineage>
</organism>
<dbReference type="RefSeq" id="XP_018066034.1">
    <property type="nucleotide sequence ID" value="XM_018217111.1"/>
</dbReference>
<proteinExistence type="predicted"/>
<evidence type="ECO:0000256" key="3">
    <source>
        <dbReference type="ARBA" id="ARBA00022691"/>
    </source>
</evidence>
<dbReference type="PANTHER" id="PTHR43712">
    <property type="entry name" value="PUTATIVE (AFU_ORTHOLOGUE AFUA_4G14580)-RELATED"/>
    <property type="match status" value="1"/>
</dbReference>
<keyword evidence="1 7" id="KW-0489">Methyltransferase</keyword>
<dbReference type="EMBL" id="KQ947426">
    <property type="protein sequence ID" value="KUJ11679.1"/>
    <property type="molecule type" value="Genomic_DNA"/>
</dbReference>
<evidence type="ECO:0000313" key="8">
    <source>
        <dbReference type="Proteomes" id="UP000070700"/>
    </source>
</evidence>
<dbReference type="InterPro" id="IPR036390">
    <property type="entry name" value="WH_DNA-bd_sf"/>
</dbReference>
<evidence type="ECO:0000256" key="2">
    <source>
        <dbReference type="ARBA" id="ARBA00022679"/>
    </source>
</evidence>
<evidence type="ECO:0000256" key="4">
    <source>
        <dbReference type="PIRSR" id="PIRSR005739-1"/>
    </source>
</evidence>
<dbReference type="PROSITE" id="PS51683">
    <property type="entry name" value="SAM_OMT_II"/>
    <property type="match status" value="1"/>
</dbReference>
<feature type="active site" description="Proton acceptor" evidence="4">
    <location>
        <position position="257"/>
    </location>
</feature>
<dbReference type="InterPro" id="IPR016461">
    <property type="entry name" value="COMT-like"/>
</dbReference>
<gene>
    <name evidence="7" type="ORF">LY89DRAFT_700262</name>
</gene>
<evidence type="ECO:0000259" key="6">
    <source>
        <dbReference type="Pfam" id="PF08100"/>
    </source>
</evidence>
<dbReference type="GeneID" id="28826837"/>
<name>A0A194WVI4_MOLSC</name>
<dbReference type="KEGG" id="psco:LY89DRAFT_700262"/>
<keyword evidence="3" id="KW-0949">S-adenosyl-L-methionine</keyword>
<dbReference type="GO" id="GO:0046983">
    <property type="term" value="F:protein dimerization activity"/>
    <property type="evidence" value="ECO:0007669"/>
    <property type="project" value="InterPro"/>
</dbReference>
<keyword evidence="8" id="KW-1185">Reference proteome</keyword>
<dbReference type="Gene3D" id="1.10.10.10">
    <property type="entry name" value="Winged helix-like DNA-binding domain superfamily/Winged helix DNA-binding domain"/>
    <property type="match status" value="1"/>
</dbReference>
<dbReference type="Gene3D" id="3.40.50.150">
    <property type="entry name" value="Vaccinia Virus protein VP39"/>
    <property type="match status" value="1"/>
</dbReference>
<evidence type="ECO:0000313" key="7">
    <source>
        <dbReference type="EMBL" id="KUJ11679.1"/>
    </source>
</evidence>
<dbReference type="GO" id="GO:0032259">
    <property type="term" value="P:methylation"/>
    <property type="evidence" value="ECO:0007669"/>
    <property type="project" value="UniProtKB-KW"/>
</dbReference>
<dbReference type="InterPro" id="IPR036388">
    <property type="entry name" value="WH-like_DNA-bd_sf"/>
</dbReference>
<dbReference type="Pfam" id="PF08100">
    <property type="entry name" value="Dimerisation"/>
    <property type="match status" value="1"/>
</dbReference>
<dbReference type="InterPro" id="IPR012967">
    <property type="entry name" value="COMT_dimerisation"/>
</dbReference>
<dbReference type="GO" id="GO:0008171">
    <property type="term" value="F:O-methyltransferase activity"/>
    <property type="evidence" value="ECO:0007669"/>
    <property type="project" value="InterPro"/>
</dbReference>
<evidence type="ECO:0000256" key="1">
    <source>
        <dbReference type="ARBA" id="ARBA00022603"/>
    </source>
</evidence>
<dbReference type="InterPro" id="IPR029063">
    <property type="entry name" value="SAM-dependent_MTases_sf"/>
</dbReference>
<dbReference type="PIRSF" id="PIRSF005739">
    <property type="entry name" value="O-mtase"/>
    <property type="match status" value="1"/>
</dbReference>
<keyword evidence="2 7" id="KW-0808">Transferase</keyword>
<sequence length="353" mass="38221">MEINFRPNLNVAIRIALSMSLLEALPMTGESLTCSALASKTSSDAEFVLRIARVLGAFDILTEGTNSEGEVTYSHTMFSRFLTGPPAKASAKHLFDNMLQAQANSAGGYYQKFGFHSPTDPKNCGFSFAHGKEDMGLFEILGAQPERMKLFNDAMMVTASFGLKELSTCYPWGELKGNKDGVVLVDVGGGKGHVVKELRGAVEGFKGQGKLVLQDMGVVLEGGVVDLDPEVKLMAYDFFKEVQPVKGANYFFKAIFHDWPDSSCPQILKNLAPAMKPTPSNPSPKLLITDLVLADHSPPAGLVLRDINMLVIGGKERSRSQWESLMNEAGFKIIGVHSQEGMPIGSVVECVLA</sequence>